<name>A0ABY1JE90_9BACT</name>
<dbReference type="InterPro" id="IPR001509">
    <property type="entry name" value="Epimerase_deHydtase"/>
</dbReference>
<gene>
    <name evidence="3" type="ORF">SAMN05444368_1483</name>
</gene>
<keyword evidence="4" id="KW-1185">Reference proteome</keyword>
<organism evidence="3 4">
    <name type="scientific">Acetomicrobium flavidum</name>
    <dbReference type="NCBI Taxonomy" id="49896"/>
    <lineage>
        <taxon>Bacteria</taxon>
        <taxon>Thermotogati</taxon>
        <taxon>Synergistota</taxon>
        <taxon>Synergistia</taxon>
        <taxon>Synergistales</taxon>
        <taxon>Acetomicrobiaceae</taxon>
        <taxon>Acetomicrobium</taxon>
    </lineage>
</organism>
<evidence type="ECO:0000313" key="3">
    <source>
        <dbReference type="EMBL" id="SIN71978.1"/>
    </source>
</evidence>
<dbReference type="EMBL" id="FSQZ01000001">
    <property type="protein sequence ID" value="SIN71978.1"/>
    <property type="molecule type" value="Genomic_DNA"/>
</dbReference>
<dbReference type="PANTHER" id="PTHR43000">
    <property type="entry name" value="DTDP-D-GLUCOSE 4,6-DEHYDRATASE-RELATED"/>
    <property type="match status" value="1"/>
</dbReference>
<evidence type="ECO:0000259" key="2">
    <source>
        <dbReference type="Pfam" id="PF01370"/>
    </source>
</evidence>
<dbReference type="Pfam" id="PF01370">
    <property type="entry name" value="Epimerase"/>
    <property type="match status" value="1"/>
</dbReference>
<evidence type="ECO:0000313" key="4">
    <source>
        <dbReference type="Proteomes" id="UP000185093"/>
    </source>
</evidence>
<dbReference type="Gene3D" id="3.90.25.10">
    <property type="entry name" value="UDP-galactose 4-epimerase, domain 1"/>
    <property type="match status" value="1"/>
</dbReference>
<dbReference type="Proteomes" id="UP000185093">
    <property type="component" value="Unassembled WGS sequence"/>
</dbReference>
<evidence type="ECO:0000256" key="1">
    <source>
        <dbReference type="ARBA" id="ARBA00007637"/>
    </source>
</evidence>
<comment type="caution">
    <text evidence="3">The sequence shown here is derived from an EMBL/GenBank/DDBJ whole genome shotgun (WGS) entry which is preliminary data.</text>
</comment>
<dbReference type="InterPro" id="IPR036291">
    <property type="entry name" value="NAD(P)-bd_dom_sf"/>
</dbReference>
<feature type="domain" description="NAD-dependent epimerase/dehydratase" evidence="2">
    <location>
        <begin position="4"/>
        <end position="245"/>
    </location>
</feature>
<protein>
    <submittedName>
        <fullName evidence="3">UDP-glucose 4-epimerase</fullName>
    </submittedName>
</protein>
<comment type="similarity">
    <text evidence="1">Belongs to the NAD(P)-dependent epimerase/dehydratase family.</text>
</comment>
<reference evidence="3 4" key="1">
    <citation type="submission" date="2016-11" db="EMBL/GenBank/DDBJ databases">
        <authorList>
            <person name="Varghese N."/>
            <person name="Submissions S."/>
        </authorList>
    </citation>
    <scope>NUCLEOTIDE SEQUENCE [LARGE SCALE GENOMIC DNA]</scope>
    <source>
        <strain evidence="3 4">DSM 20664</strain>
    </source>
</reference>
<accession>A0ABY1JE90</accession>
<sequence length="316" mass="34852">MSTILVTGGAGFIGSHISDALIDDGHKVVVVDDLSQGNLKNLNPNAVFYRLDICDPSLELVFEKERPEYVCHHAAQIDVRKSVVDPMYDARVNINGFLNILSCSVKRGVKGVIFASSGGVVYGEPEVLPVPEVHPKGPLSPYGVSKLSSEYYLYYYNKVFGLPYIALRYANVYGPRQDPLGEAGVVAIFSNKMLRGEVPTIYGDGNQVRDYVYVGDVARANLLSLRQLDSISLPSSIDDHAFNIGTSVGTSVNELYSLLSSIIGFKERAIHDEPRKGELYRTFLNIDKAKDKLGFKPSVSLRDGLEMTVNYFRAMK</sequence>
<proteinExistence type="inferred from homology"/>
<dbReference type="Gene3D" id="3.40.50.720">
    <property type="entry name" value="NAD(P)-binding Rossmann-like Domain"/>
    <property type="match status" value="1"/>
</dbReference>
<dbReference type="RefSeq" id="WP_014807518.1">
    <property type="nucleotide sequence ID" value="NZ_DAONBL010000016.1"/>
</dbReference>
<dbReference type="SUPFAM" id="SSF51735">
    <property type="entry name" value="NAD(P)-binding Rossmann-fold domains"/>
    <property type="match status" value="1"/>
</dbReference>